<dbReference type="GO" id="GO:0006887">
    <property type="term" value="P:exocytosis"/>
    <property type="evidence" value="ECO:0007669"/>
    <property type="project" value="UniProtKB-KW"/>
</dbReference>
<name>A0A087TDC1_STEMI</name>
<comment type="subcellular location">
    <subcellularLocation>
        <location evidence="1">Target cell membrane</location>
    </subcellularLocation>
</comment>
<evidence type="ECO:0000256" key="4">
    <source>
        <dbReference type="ARBA" id="ARBA00022699"/>
    </source>
</evidence>
<keyword evidence="5" id="KW-0677">Repeat</keyword>
<keyword evidence="6" id="KW-0638">Presynaptic neurotoxin</keyword>
<keyword evidence="8" id="KW-0472">Membrane</keyword>
<dbReference type="InterPro" id="IPR002110">
    <property type="entry name" value="Ankyrin_rpt"/>
</dbReference>
<proteinExistence type="predicted"/>
<gene>
    <name evidence="10" type="ORF">X975_17687</name>
</gene>
<protein>
    <submittedName>
        <fullName evidence="10">Ankyrin repeat domain-containing protein 10</fullName>
    </submittedName>
</protein>
<keyword evidence="11" id="KW-1185">Reference proteome</keyword>
<dbReference type="AlphaFoldDB" id="A0A087TDC1"/>
<dbReference type="SMART" id="SM00248">
    <property type="entry name" value="ANK"/>
    <property type="match status" value="3"/>
</dbReference>
<dbReference type="PROSITE" id="PS50088">
    <property type="entry name" value="ANK_REPEAT"/>
    <property type="match status" value="1"/>
</dbReference>
<evidence type="ECO:0000256" key="8">
    <source>
        <dbReference type="ARBA" id="ARBA00023298"/>
    </source>
</evidence>
<feature type="repeat" description="ANK" evidence="9">
    <location>
        <begin position="86"/>
        <end position="118"/>
    </location>
</feature>
<sequence>MFNVSNAGCVPEREFHNNCPAHRACRDGDIASLSSILQSEPSLAMIQDPYRGLTPIHWAALFGHLDCIRQVASVEPRVINVQSFRYFLTPIHCASEAGHPHCVLWLLQAGANPEVKLKN</sequence>
<evidence type="ECO:0000256" key="6">
    <source>
        <dbReference type="ARBA" id="ARBA00023028"/>
    </source>
</evidence>
<dbReference type="InterPro" id="IPR050776">
    <property type="entry name" value="Ank_Repeat/CDKN_Inhibitor"/>
</dbReference>
<reference evidence="10 11" key="1">
    <citation type="submission" date="2013-11" db="EMBL/GenBank/DDBJ databases">
        <title>Genome sequencing of Stegodyphus mimosarum.</title>
        <authorList>
            <person name="Bechsgaard J."/>
        </authorList>
    </citation>
    <scope>NUCLEOTIDE SEQUENCE [LARGE SCALE GENOMIC DNA]</scope>
</reference>
<dbReference type="Proteomes" id="UP000054359">
    <property type="component" value="Unassembled WGS sequence"/>
</dbReference>
<evidence type="ECO:0000313" key="11">
    <source>
        <dbReference type="Proteomes" id="UP000054359"/>
    </source>
</evidence>
<feature type="non-terminal residue" evidence="10">
    <location>
        <position position="119"/>
    </location>
</feature>
<accession>A0A087TDC1</accession>
<keyword evidence="3" id="KW-1052">Target cell membrane</keyword>
<dbReference type="Pfam" id="PF12796">
    <property type="entry name" value="Ank_2"/>
    <property type="match status" value="1"/>
</dbReference>
<dbReference type="SUPFAM" id="SSF48403">
    <property type="entry name" value="Ankyrin repeat"/>
    <property type="match status" value="1"/>
</dbReference>
<dbReference type="PRINTS" id="PR01415">
    <property type="entry name" value="ANKYRIN"/>
</dbReference>
<evidence type="ECO:0000256" key="5">
    <source>
        <dbReference type="ARBA" id="ARBA00022737"/>
    </source>
</evidence>
<keyword evidence="4" id="KW-0528">Neurotoxin</keyword>
<evidence type="ECO:0000256" key="9">
    <source>
        <dbReference type="PROSITE-ProRule" id="PRU00023"/>
    </source>
</evidence>
<dbReference type="STRING" id="407821.A0A087TDC1"/>
<keyword evidence="2" id="KW-0268">Exocytosis</keyword>
<evidence type="ECO:0000256" key="2">
    <source>
        <dbReference type="ARBA" id="ARBA00022483"/>
    </source>
</evidence>
<keyword evidence="6" id="KW-0800">Toxin</keyword>
<dbReference type="GO" id="GO:0044218">
    <property type="term" value="C:other organism cell membrane"/>
    <property type="evidence" value="ECO:0007669"/>
    <property type="project" value="UniProtKB-KW"/>
</dbReference>
<evidence type="ECO:0000256" key="3">
    <source>
        <dbReference type="ARBA" id="ARBA00022537"/>
    </source>
</evidence>
<evidence type="ECO:0000256" key="1">
    <source>
        <dbReference type="ARBA" id="ARBA00004175"/>
    </source>
</evidence>
<dbReference type="OrthoDB" id="6423620at2759"/>
<dbReference type="GO" id="GO:0044231">
    <property type="term" value="C:host cell presynaptic membrane"/>
    <property type="evidence" value="ECO:0007669"/>
    <property type="project" value="UniProtKB-KW"/>
</dbReference>
<dbReference type="Gene3D" id="1.25.40.20">
    <property type="entry name" value="Ankyrin repeat-containing domain"/>
    <property type="match status" value="1"/>
</dbReference>
<dbReference type="PANTHER" id="PTHR24201">
    <property type="entry name" value="ANK_REP_REGION DOMAIN-CONTAINING PROTEIN"/>
    <property type="match status" value="1"/>
</dbReference>
<keyword evidence="7 9" id="KW-0040">ANK repeat</keyword>
<organism evidence="10 11">
    <name type="scientific">Stegodyphus mimosarum</name>
    <name type="common">African social velvet spider</name>
    <dbReference type="NCBI Taxonomy" id="407821"/>
    <lineage>
        <taxon>Eukaryota</taxon>
        <taxon>Metazoa</taxon>
        <taxon>Ecdysozoa</taxon>
        <taxon>Arthropoda</taxon>
        <taxon>Chelicerata</taxon>
        <taxon>Arachnida</taxon>
        <taxon>Araneae</taxon>
        <taxon>Araneomorphae</taxon>
        <taxon>Entelegynae</taxon>
        <taxon>Eresoidea</taxon>
        <taxon>Eresidae</taxon>
        <taxon>Stegodyphus</taxon>
    </lineage>
</organism>
<evidence type="ECO:0000313" key="10">
    <source>
        <dbReference type="EMBL" id="KFM63110.1"/>
    </source>
</evidence>
<evidence type="ECO:0000256" key="7">
    <source>
        <dbReference type="ARBA" id="ARBA00023043"/>
    </source>
</evidence>
<dbReference type="PANTHER" id="PTHR24201:SF17">
    <property type="entry name" value="ANKYRIN REPEAT DOMAIN-CONTAINING PROTEIN 10-LIKE ISOFORM X1"/>
    <property type="match status" value="1"/>
</dbReference>
<dbReference type="InterPro" id="IPR036770">
    <property type="entry name" value="Ankyrin_rpt-contain_sf"/>
</dbReference>
<dbReference type="EMBL" id="KK114706">
    <property type="protein sequence ID" value="KFM63110.1"/>
    <property type="molecule type" value="Genomic_DNA"/>
</dbReference>
<keyword evidence="8" id="KW-1053">Target membrane</keyword>